<dbReference type="OrthoDB" id="6265346at2759"/>
<comment type="caution">
    <text evidence="1">The sequence shown here is derived from an EMBL/GenBank/DDBJ whole genome shotgun (WGS) entry which is preliminary data.</text>
</comment>
<keyword evidence="2" id="KW-1185">Reference proteome</keyword>
<name>A0A8E0S1Z4_9TREM</name>
<sequence length="83" mass="9797">MDTDANSTLEEDLMPWSPIPNELTRGCYVTVFREVRLVDLAHLDDVELMYPANWLWENTLINIAFRHRHVIENMATLDVLRKQ</sequence>
<reference evidence="1" key="1">
    <citation type="submission" date="2019-05" db="EMBL/GenBank/DDBJ databases">
        <title>Annotation for the trematode Fasciolopsis buski.</title>
        <authorList>
            <person name="Choi Y.-J."/>
        </authorList>
    </citation>
    <scope>NUCLEOTIDE SEQUENCE</scope>
    <source>
        <strain evidence="1">HT</strain>
        <tissue evidence="1">Whole worm</tissue>
    </source>
</reference>
<organism evidence="1 2">
    <name type="scientific">Fasciolopsis buskii</name>
    <dbReference type="NCBI Taxonomy" id="27845"/>
    <lineage>
        <taxon>Eukaryota</taxon>
        <taxon>Metazoa</taxon>
        <taxon>Spiralia</taxon>
        <taxon>Lophotrochozoa</taxon>
        <taxon>Platyhelminthes</taxon>
        <taxon>Trematoda</taxon>
        <taxon>Digenea</taxon>
        <taxon>Plagiorchiida</taxon>
        <taxon>Echinostomata</taxon>
        <taxon>Echinostomatoidea</taxon>
        <taxon>Fasciolidae</taxon>
        <taxon>Fasciolopsis</taxon>
    </lineage>
</organism>
<dbReference type="EMBL" id="LUCM01004207">
    <property type="protein sequence ID" value="KAA0194662.1"/>
    <property type="molecule type" value="Genomic_DNA"/>
</dbReference>
<evidence type="ECO:0000313" key="2">
    <source>
        <dbReference type="Proteomes" id="UP000728185"/>
    </source>
</evidence>
<accession>A0A8E0S1Z4</accession>
<gene>
    <name evidence="1" type="ORF">FBUS_06541</name>
</gene>
<dbReference type="Proteomes" id="UP000728185">
    <property type="component" value="Unassembled WGS sequence"/>
</dbReference>
<proteinExistence type="predicted"/>
<dbReference type="AlphaFoldDB" id="A0A8E0S1Z4"/>
<protein>
    <submittedName>
        <fullName evidence="1">Uncharacterized protein</fullName>
    </submittedName>
</protein>
<evidence type="ECO:0000313" key="1">
    <source>
        <dbReference type="EMBL" id="KAA0194662.1"/>
    </source>
</evidence>